<name>A0A1T0B6W5_9PAST</name>
<dbReference type="InterPro" id="IPR036286">
    <property type="entry name" value="LexA/Signal_pep-like_sf"/>
</dbReference>
<dbReference type="STRING" id="123822.B0188_03615"/>
<gene>
    <name evidence="2" type="ORF">B0188_03615</name>
</gene>
<sequence length="224" mass="25530">MKSIKEWFSAKDLEGIDGLPNRATNITRKAIKEGWLKRDAKGIKGGGFEYHYTSLPERVRLALGFDVTDQGFTQKASVFENVSAMHIAGNGVERKEYAFRADWLASKGLQASRLAMLEMKDDGMQPTICKGDRLLVQVFYHNANNQLRLGLASDQLHKLVDGLYLVRINGRASIRRLQIDIQGNVKIKYDNPLYETIEINKESFDPTIIEGRLEWFAHTIDWEI</sequence>
<protein>
    <recommendedName>
        <fullName evidence="1">HTH Mu-type domain-containing protein</fullName>
    </recommendedName>
</protein>
<proteinExistence type="predicted"/>
<dbReference type="InterPro" id="IPR003314">
    <property type="entry name" value="Mu-type_HTH"/>
</dbReference>
<organism evidence="2 3">
    <name type="scientific">[Haemophilus] felis</name>
    <dbReference type="NCBI Taxonomy" id="123822"/>
    <lineage>
        <taxon>Bacteria</taxon>
        <taxon>Pseudomonadati</taxon>
        <taxon>Pseudomonadota</taxon>
        <taxon>Gammaproteobacteria</taxon>
        <taxon>Pasteurellales</taxon>
        <taxon>Pasteurellaceae</taxon>
    </lineage>
</organism>
<dbReference type="SUPFAM" id="SSF46955">
    <property type="entry name" value="Putative DNA-binding domain"/>
    <property type="match status" value="1"/>
</dbReference>
<dbReference type="Gene3D" id="1.10.10.10">
    <property type="entry name" value="Winged helix-like DNA-binding domain superfamily/Winged helix DNA-binding domain"/>
    <property type="match status" value="1"/>
</dbReference>
<dbReference type="Pfam" id="PF02316">
    <property type="entry name" value="HTH_Tnp_Mu_1"/>
    <property type="match status" value="1"/>
</dbReference>
<dbReference type="SUPFAM" id="SSF51306">
    <property type="entry name" value="LexA/Signal peptidase"/>
    <property type="match status" value="1"/>
</dbReference>
<comment type="caution">
    <text evidence="2">The sequence shown here is derived from an EMBL/GenBank/DDBJ whole genome shotgun (WGS) entry which is preliminary data.</text>
</comment>
<evidence type="ECO:0000259" key="1">
    <source>
        <dbReference type="PROSITE" id="PS51702"/>
    </source>
</evidence>
<dbReference type="Gene3D" id="2.10.109.10">
    <property type="entry name" value="Umud Fragment, subunit A"/>
    <property type="match status" value="1"/>
</dbReference>
<dbReference type="GO" id="GO:0003677">
    <property type="term" value="F:DNA binding"/>
    <property type="evidence" value="ECO:0007669"/>
    <property type="project" value="InterPro"/>
</dbReference>
<keyword evidence="3" id="KW-1185">Reference proteome</keyword>
<accession>A0A1T0B6W5</accession>
<dbReference type="InterPro" id="IPR039418">
    <property type="entry name" value="LexA-like"/>
</dbReference>
<dbReference type="EMBL" id="MUYB01000012">
    <property type="protein sequence ID" value="OOS05875.1"/>
    <property type="molecule type" value="Genomic_DNA"/>
</dbReference>
<reference evidence="2 3" key="1">
    <citation type="submission" date="2017-02" db="EMBL/GenBank/DDBJ databases">
        <title>Draft genome sequence of Haemophilus felis CCUG 31170 type strain.</title>
        <authorList>
            <person name="Engstrom-Jakobsson H."/>
            <person name="Salva-Serra F."/>
            <person name="Thorell K."/>
            <person name="Gonzales-Siles L."/>
            <person name="Karlsson R."/>
            <person name="Boulund F."/>
            <person name="Engstrand L."/>
            <person name="Kristiansson E."/>
            <person name="Moore E."/>
        </authorList>
    </citation>
    <scope>NUCLEOTIDE SEQUENCE [LARGE SCALE GENOMIC DNA]</scope>
    <source>
        <strain evidence="2 3">CCUG 31170</strain>
    </source>
</reference>
<dbReference type="Proteomes" id="UP000190023">
    <property type="component" value="Unassembled WGS sequence"/>
</dbReference>
<dbReference type="InterPro" id="IPR009061">
    <property type="entry name" value="DNA-bd_dom_put_sf"/>
</dbReference>
<evidence type="ECO:0000313" key="2">
    <source>
        <dbReference type="EMBL" id="OOS05875.1"/>
    </source>
</evidence>
<dbReference type="CDD" id="cd06529">
    <property type="entry name" value="S24_LexA-like"/>
    <property type="match status" value="1"/>
</dbReference>
<dbReference type="OrthoDB" id="5676324at2"/>
<dbReference type="InterPro" id="IPR036388">
    <property type="entry name" value="WH-like_DNA-bd_sf"/>
</dbReference>
<dbReference type="AlphaFoldDB" id="A0A1T0B6W5"/>
<feature type="domain" description="HTH Mu-type" evidence="1">
    <location>
        <begin position="4"/>
        <end position="71"/>
    </location>
</feature>
<dbReference type="PROSITE" id="PS51702">
    <property type="entry name" value="HTH_MU"/>
    <property type="match status" value="1"/>
</dbReference>
<evidence type="ECO:0000313" key="3">
    <source>
        <dbReference type="Proteomes" id="UP000190023"/>
    </source>
</evidence>